<dbReference type="Proteomes" id="UP000243807">
    <property type="component" value="Chromosome"/>
</dbReference>
<dbReference type="PROSITE" id="PS50977">
    <property type="entry name" value="HTH_TETR_2"/>
    <property type="match status" value="1"/>
</dbReference>
<evidence type="ECO:0000256" key="1">
    <source>
        <dbReference type="ARBA" id="ARBA00023015"/>
    </source>
</evidence>
<evidence type="ECO:0000256" key="4">
    <source>
        <dbReference type="PROSITE-ProRule" id="PRU00335"/>
    </source>
</evidence>
<dbReference type="STRING" id="1765967.BW247_08950"/>
<evidence type="ECO:0000313" key="6">
    <source>
        <dbReference type="EMBL" id="APZ43203.1"/>
    </source>
</evidence>
<dbReference type="Gene3D" id="1.10.10.60">
    <property type="entry name" value="Homeodomain-like"/>
    <property type="match status" value="1"/>
</dbReference>
<dbReference type="SUPFAM" id="SSF46689">
    <property type="entry name" value="Homeodomain-like"/>
    <property type="match status" value="1"/>
</dbReference>
<evidence type="ECO:0000256" key="2">
    <source>
        <dbReference type="ARBA" id="ARBA00023125"/>
    </source>
</evidence>
<keyword evidence="3" id="KW-0804">Transcription</keyword>
<dbReference type="EMBL" id="CP019434">
    <property type="protein sequence ID" value="APZ43203.1"/>
    <property type="molecule type" value="Genomic_DNA"/>
</dbReference>
<reference evidence="6 7" key="1">
    <citation type="submission" date="2017-01" db="EMBL/GenBank/DDBJ databases">
        <title>Draft sequence of Acidihalobacter ferrooxidans strain DSM 14175 (strain V8).</title>
        <authorList>
            <person name="Khaleque H.N."/>
            <person name="Ramsay J.P."/>
            <person name="Murphy R.J.T."/>
            <person name="Kaksonen A.H."/>
            <person name="Boxall N.J."/>
            <person name="Watkin E.L.J."/>
        </authorList>
    </citation>
    <scope>NUCLEOTIDE SEQUENCE [LARGE SCALE GENOMIC DNA]</scope>
    <source>
        <strain evidence="6 7">V8</strain>
    </source>
</reference>
<dbReference type="SUPFAM" id="SSF48498">
    <property type="entry name" value="Tetracyclin repressor-like, C-terminal domain"/>
    <property type="match status" value="1"/>
</dbReference>
<keyword evidence="7" id="KW-1185">Reference proteome</keyword>
<dbReference type="PANTHER" id="PTHR30055">
    <property type="entry name" value="HTH-TYPE TRANSCRIPTIONAL REGULATOR RUTR"/>
    <property type="match status" value="1"/>
</dbReference>
<gene>
    <name evidence="6" type="ORF">BW247_08950</name>
</gene>
<dbReference type="GO" id="GO:0003700">
    <property type="term" value="F:DNA-binding transcription factor activity"/>
    <property type="evidence" value="ECO:0007669"/>
    <property type="project" value="TreeGrafter"/>
</dbReference>
<keyword evidence="1" id="KW-0805">Transcription regulation</keyword>
<dbReference type="Pfam" id="PF09209">
    <property type="entry name" value="CecR_C"/>
    <property type="match status" value="1"/>
</dbReference>
<evidence type="ECO:0000256" key="3">
    <source>
        <dbReference type="ARBA" id="ARBA00023163"/>
    </source>
</evidence>
<dbReference type="PRINTS" id="PR00455">
    <property type="entry name" value="HTHTETR"/>
</dbReference>
<proteinExistence type="predicted"/>
<dbReference type="KEGG" id="afy:BW247_08950"/>
<protein>
    <recommendedName>
        <fullName evidence="5">HTH tetR-type domain-containing protein</fullName>
    </recommendedName>
</protein>
<feature type="domain" description="HTH tetR-type" evidence="5">
    <location>
        <begin position="6"/>
        <end position="66"/>
    </location>
</feature>
<sequence>MDRPADNTRERILRTATRVFAEKGYNRASVREICQAAGANGAAVHYHFGDKISLYREVLRPAAELTEIPDELRADDTPLRVGLEAYFRPLRTLANDRQMPHMHLLFMREQMQPTGMLTTGWSDFFRPRHEQLCRFLCRHCHAEVIDDAINQLALSLIGMGMMLFLKPDIVQAFAPGLTRDDNALEATLQRLTDQATVLVEMEAERRQQH</sequence>
<evidence type="ECO:0000259" key="5">
    <source>
        <dbReference type="PROSITE" id="PS50977"/>
    </source>
</evidence>
<name>A0A1P8UH80_9GAMM</name>
<keyword evidence="2 4" id="KW-0238">DNA-binding</keyword>
<dbReference type="InterPro" id="IPR050109">
    <property type="entry name" value="HTH-type_TetR-like_transc_reg"/>
</dbReference>
<dbReference type="AlphaFoldDB" id="A0A1P8UH80"/>
<dbReference type="GO" id="GO:0000976">
    <property type="term" value="F:transcription cis-regulatory region binding"/>
    <property type="evidence" value="ECO:0007669"/>
    <property type="project" value="TreeGrafter"/>
</dbReference>
<organism evidence="6 7">
    <name type="scientific">Acidihalobacter ferrooxydans</name>
    <dbReference type="NCBI Taxonomy" id="1765967"/>
    <lineage>
        <taxon>Bacteria</taxon>
        <taxon>Pseudomonadati</taxon>
        <taxon>Pseudomonadota</taxon>
        <taxon>Gammaproteobacteria</taxon>
        <taxon>Chromatiales</taxon>
        <taxon>Ectothiorhodospiraceae</taxon>
        <taxon>Acidihalobacter</taxon>
    </lineage>
</organism>
<dbReference type="Pfam" id="PF00440">
    <property type="entry name" value="TetR_N"/>
    <property type="match status" value="1"/>
</dbReference>
<dbReference type="InterPro" id="IPR036271">
    <property type="entry name" value="Tet_transcr_reg_TetR-rel_C_sf"/>
</dbReference>
<accession>A0A1P8UH80</accession>
<evidence type="ECO:0000313" key="7">
    <source>
        <dbReference type="Proteomes" id="UP000243807"/>
    </source>
</evidence>
<dbReference type="PANTHER" id="PTHR30055:SF234">
    <property type="entry name" value="HTH-TYPE TRANSCRIPTIONAL REGULATOR BETI"/>
    <property type="match status" value="1"/>
</dbReference>
<dbReference type="Gene3D" id="1.10.357.10">
    <property type="entry name" value="Tetracycline Repressor, domain 2"/>
    <property type="match status" value="1"/>
</dbReference>
<dbReference type="InterPro" id="IPR023772">
    <property type="entry name" value="DNA-bd_HTH_TetR-type_CS"/>
</dbReference>
<dbReference type="InterPro" id="IPR015292">
    <property type="entry name" value="Tscrpt_reg_YbiH_C"/>
</dbReference>
<dbReference type="InterPro" id="IPR001647">
    <property type="entry name" value="HTH_TetR"/>
</dbReference>
<dbReference type="PROSITE" id="PS01081">
    <property type="entry name" value="HTH_TETR_1"/>
    <property type="match status" value="1"/>
</dbReference>
<feature type="DNA-binding region" description="H-T-H motif" evidence="4">
    <location>
        <begin position="29"/>
        <end position="48"/>
    </location>
</feature>
<dbReference type="InterPro" id="IPR009057">
    <property type="entry name" value="Homeodomain-like_sf"/>
</dbReference>